<keyword evidence="2" id="KW-1185">Reference proteome</keyword>
<sequence length="74" mass="8501">MERTSPLPEMVITQQQTWKTHQNTGLKKTFLAIVTVGIPQHADGVVVPDKEKKNLEELKLKDLKVKNYLFQVID</sequence>
<proteinExistence type="predicted"/>
<feature type="non-terminal residue" evidence="1">
    <location>
        <position position="1"/>
    </location>
</feature>
<dbReference type="Proteomes" id="UP000257109">
    <property type="component" value="Unassembled WGS sequence"/>
</dbReference>
<organism evidence="1 2">
    <name type="scientific">Mucuna pruriens</name>
    <name type="common">Velvet bean</name>
    <name type="synonym">Dolichos pruriens</name>
    <dbReference type="NCBI Taxonomy" id="157652"/>
    <lineage>
        <taxon>Eukaryota</taxon>
        <taxon>Viridiplantae</taxon>
        <taxon>Streptophyta</taxon>
        <taxon>Embryophyta</taxon>
        <taxon>Tracheophyta</taxon>
        <taxon>Spermatophyta</taxon>
        <taxon>Magnoliopsida</taxon>
        <taxon>eudicotyledons</taxon>
        <taxon>Gunneridae</taxon>
        <taxon>Pentapetalae</taxon>
        <taxon>rosids</taxon>
        <taxon>fabids</taxon>
        <taxon>Fabales</taxon>
        <taxon>Fabaceae</taxon>
        <taxon>Papilionoideae</taxon>
        <taxon>50 kb inversion clade</taxon>
        <taxon>NPAAA clade</taxon>
        <taxon>indigoferoid/millettioid clade</taxon>
        <taxon>Phaseoleae</taxon>
        <taxon>Mucuna</taxon>
    </lineage>
</organism>
<dbReference type="EMBL" id="QJKJ01000404">
    <property type="protein sequence ID" value="RDY12790.1"/>
    <property type="molecule type" value="Genomic_DNA"/>
</dbReference>
<evidence type="ECO:0000313" key="2">
    <source>
        <dbReference type="Proteomes" id="UP000257109"/>
    </source>
</evidence>
<accession>A0A371ICR4</accession>
<reference evidence="1" key="1">
    <citation type="submission" date="2018-05" db="EMBL/GenBank/DDBJ databases">
        <title>Draft genome of Mucuna pruriens seed.</title>
        <authorList>
            <person name="Nnadi N.E."/>
            <person name="Vos R."/>
            <person name="Hasami M.H."/>
            <person name="Devisetty U.K."/>
            <person name="Aguiy J.C."/>
        </authorList>
    </citation>
    <scope>NUCLEOTIDE SEQUENCE [LARGE SCALE GENOMIC DNA]</scope>
    <source>
        <strain evidence="1">JCA_2017</strain>
    </source>
</reference>
<gene>
    <name evidence="1" type="ORF">CR513_02365</name>
</gene>
<dbReference type="AlphaFoldDB" id="A0A371ICR4"/>
<name>A0A371ICR4_MUCPR</name>
<evidence type="ECO:0000313" key="1">
    <source>
        <dbReference type="EMBL" id="RDY12790.1"/>
    </source>
</evidence>
<comment type="caution">
    <text evidence="1">The sequence shown here is derived from an EMBL/GenBank/DDBJ whole genome shotgun (WGS) entry which is preliminary data.</text>
</comment>
<protein>
    <submittedName>
        <fullName evidence="1">Uncharacterized protein</fullName>
    </submittedName>
</protein>